<protein>
    <submittedName>
        <fullName evidence="2">Hydroxyacylglutathione hydrolase</fullName>
        <ecNumber evidence="2">3.1.2.6</ecNumber>
    </submittedName>
</protein>
<dbReference type="InterPro" id="IPR001279">
    <property type="entry name" value="Metallo-B-lactamas"/>
</dbReference>
<dbReference type="Gene3D" id="3.60.15.10">
    <property type="entry name" value="Ribonuclease Z/Hydroxyacylglutathione hydrolase-like"/>
    <property type="match status" value="1"/>
</dbReference>
<dbReference type="PANTHER" id="PTHR42951:SF15">
    <property type="entry name" value="METALLO-BETA-LACTAMASE SUPERFAMILY PROTEIN"/>
    <property type="match status" value="1"/>
</dbReference>
<dbReference type="CDD" id="cd07721">
    <property type="entry name" value="yflN-like_MBL-fold"/>
    <property type="match status" value="1"/>
</dbReference>
<organism evidence="2 3">
    <name type="scientific">Sporomusa termitida</name>
    <dbReference type="NCBI Taxonomy" id="2377"/>
    <lineage>
        <taxon>Bacteria</taxon>
        <taxon>Bacillati</taxon>
        <taxon>Bacillota</taxon>
        <taxon>Negativicutes</taxon>
        <taxon>Selenomonadales</taxon>
        <taxon>Sporomusaceae</taxon>
        <taxon>Sporomusa</taxon>
    </lineage>
</organism>
<dbReference type="GO" id="GO:0004416">
    <property type="term" value="F:hydroxyacylglutathione hydrolase activity"/>
    <property type="evidence" value="ECO:0007669"/>
    <property type="project" value="UniProtKB-EC"/>
</dbReference>
<sequence length="248" mass="27655">MNHTALNFKMLTLERNPFGASVAIHPTLLWDDNGATLVDVGYPGQFKELTAAIEQTGVSLNHIKRIIFTHQDWDHIGNVTDVQNALGSKVEIYTHVNERDYIEGFLPYIKMTPERIQARLQALPENVREQAADLFANLPTAHVHQTLAAQAALSFHDNVQVIHTPGHTPGHICLYLQQHRLLIAGDQLRIQNGILVGPAPEHTADMRTALQSLRNLPAYDIEYVICYHGGLYGPRASARIAELIAELQ</sequence>
<dbReference type="PANTHER" id="PTHR42951">
    <property type="entry name" value="METALLO-BETA-LACTAMASE DOMAIN-CONTAINING"/>
    <property type="match status" value="1"/>
</dbReference>
<dbReference type="EC" id="3.1.2.6" evidence="2"/>
<evidence type="ECO:0000313" key="3">
    <source>
        <dbReference type="Proteomes" id="UP000320776"/>
    </source>
</evidence>
<dbReference type="Proteomes" id="UP000320776">
    <property type="component" value="Chromosome"/>
</dbReference>
<feature type="domain" description="Metallo-beta-lactamase" evidence="1">
    <location>
        <begin position="23"/>
        <end position="228"/>
    </location>
</feature>
<evidence type="ECO:0000313" key="2">
    <source>
        <dbReference type="EMBL" id="QDR79329.1"/>
    </source>
</evidence>
<dbReference type="InterPro" id="IPR050855">
    <property type="entry name" value="NDM-1-like"/>
</dbReference>
<evidence type="ECO:0000259" key="1">
    <source>
        <dbReference type="SMART" id="SM00849"/>
    </source>
</evidence>
<dbReference type="OrthoDB" id="9761531at2"/>
<proteinExistence type="predicted"/>
<dbReference type="RefSeq" id="WP_144348991.1">
    <property type="nucleotide sequence ID" value="NZ_CP036259.1"/>
</dbReference>
<dbReference type="InterPro" id="IPR036866">
    <property type="entry name" value="RibonucZ/Hydroxyglut_hydro"/>
</dbReference>
<dbReference type="AlphaFoldDB" id="A0A517DPP6"/>
<dbReference type="SMART" id="SM00849">
    <property type="entry name" value="Lactamase_B"/>
    <property type="match status" value="1"/>
</dbReference>
<keyword evidence="3" id="KW-1185">Reference proteome</keyword>
<dbReference type="EMBL" id="CP036259">
    <property type="protein sequence ID" value="QDR79329.1"/>
    <property type="molecule type" value="Genomic_DNA"/>
</dbReference>
<name>A0A517DPP6_9FIRM</name>
<reference evidence="2 3" key="1">
    <citation type="submission" date="2019-02" db="EMBL/GenBank/DDBJ databases">
        <title>Closed genome of Sporomusa termitida DSM 4440.</title>
        <authorList>
            <person name="Poehlein A."/>
            <person name="Daniel R."/>
        </authorList>
    </citation>
    <scope>NUCLEOTIDE SEQUENCE [LARGE SCALE GENOMIC DNA]</scope>
    <source>
        <strain evidence="2 3">DSM 4440</strain>
    </source>
</reference>
<dbReference type="KEGG" id="sted:SPTER_06020"/>
<keyword evidence="2" id="KW-0378">Hydrolase</keyword>
<dbReference type="Pfam" id="PF00753">
    <property type="entry name" value="Lactamase_B"/>
    <property type="match status" value="1"/>
</dbReference>
<gene>
    <name evidence="2" type="primary">gloB_1</name>
    <name evidence="2" type="ORF">SPTER_06020</name>
</gene>
<accession>A0A517DPP6</accession>
<dbReference type="SUPFAM" id="SSF56281">
    <property type="entry name" value="Metallo-hydrolase/oxidoreductase"/>
    <property type="match status" value="1"/>
</dbReference>